<protein>
    <submittedName>
        <fullName evidence="10">Threonine/serine exporter</fullName>
    </submittedName>
</protein>
<feature type="domain" description="Threonine/Serine exporter ThrE" evidence="9">
    <location>
        <begin position="4"/>
        <end position="131"/>
    </location>
</feature>
<evidence type="ECO:0000256" key="3">
    <source>
        <dbReference type="ARBA" id="ARBA00022519"/>
    </source>
</evidence>
<feature type="transmembrane region" description="Helical" evidence="8">
    <location>
        <begin position="49"/>
        <end position="67"/>
    </location>
</feature>
<dbReference type="GO" id="GO:0015744">
    <property type="term" value="P:succinate transport"/>
    <property type="evidence" value="ECO:0007669"/>
    <property type="project" value="TreeGrafter"/>
</dbReference>
<evidence type="ECO:0000256" key="7">
    <source>
        <dbReference type="ARBA" id="ARBA00034125"/>
    </source>
</evidence>
<evidence type="ECO:0000256" key="2">
    <source>
        <dbReference type="ARBA" id="ARBA00022475"/>
    </source>
</evidence>
<proteinExistence type="inferred from homology"/>
<dbReference type="Proteomes" id="UP000537131">
    <property type="component" value="Unassembled WGS sequence"/>
</dbReference>
<organism evidence="10 11">
    <name type="scientific">Clostridium muellerianum</name>
    <dbReference type="NCBI Taxonomy" id="2716538"/>
    <lineage>
        <taxon>Bacteria</taxon>
        <taxon>Bacillati</taxon>
        <taxon>Bacillota</taxon>
        <taxon>Clostridia</taxon>
        <taxon>Eubacteriales</taxon>
        <taxon>Clostridiaceae</taxon>
        <taxon>Clostridium</taxon>
    </lineage>
</organism>
<dbReference type="PANTHER" id="PTHR34390:SF1">
    <property type="entry name" value="SUCCINATE TRANSPORTER SUBUNIT YJJB-RELATED"/>
    <property type="match status" value="1"/>
</dbReference>
<name>A0A7Y0EHW2_9CLOT</name>
<keyword evidence="11" id="KW-1185">Reference proteome</keyword>
<evidence type="ECO:0000256" key="8">
    <source>
        <dbReference type="SAM" id="Phobius"/>
    </source>
</evidence>
<keyword evidence="6 8" id="KW-0472">Membrane</keyword>
<dbReference type="InterPro" id="IPR024528">
    <property type="entry name" value="ThrE_2"/>
</dbReference>
<feature type="transmembrane region" description="Helical" evidence="8">
    <location>
        <begin position="79"/>
        <end position="97"/>
    </location>
</feature>
<evidence type="ECO:0000256" key="1">
    <source>
        <dbReference type="ARBA" id="ARBA00004651"/>
    </source>
</evidence>
<evidence type="ECO:0000313" key="11">
    <source>
        <dbReference type="Proteomes" id="UP000537131"/>
    </source>
</evidence>
<comment type="caution">
    <text evidence="10">The sequence shown here is derived from an EMBL/GenBank/DDBJ whole genome shotgun (WGS) entry which is preliminary data.</text>
</comment>
<sequence length="147" mass="16208">MIKQIILAFLGSIFPVILFNIDRKKIIWTGFCGTLGWVVYLTVHKYTLNPVSASFAGAFSVGIYSELMARKLKTPAVQFSIPGIFPLVPGITAYTTINNIVEQNYSLAYSEGMQTVAVGGAIAFGIMLSSTTFRFISKLMKRNKLKI</sequence>
<reference evidence="10 11" key="2">
    <citation type="submission" date="2020-06" db="EMBL/GenBank/DDBJ databases">
        <title>Complete Genome Sequence of Clostridium muelleri sp. nov. P21T, an Acid-Alcohol Producing Acetogen Isolated from Old Hay.</title>
        <authorList>
            <person name="Duncan K.E."/>
            <person name="Tanner R.S."/>
        </authorList>
    </citation>
    <scope>NUCLEOTIDE SEQUENCE [LARGE SCALE GENOMIC DNA]</scope>
    <source>
        <strain evidence="10 11">P21</strain>
    </source>
</reference>
<evidence type="ECO:0000256" key="6">
    <source>
        <dbReference type="ARBA" id="ARBA00023136"/>
    </source>
</evidence>
<dbReference type="Pfam" id="PF12821">
    <property type="entry name" value="ThrE_2"/>
    <property type="match status" value="1"/>
</dbReference>
<gene>
    <name evidence="10" type="ORF">HBE96_14040</name>
</gene>
<comment type="similarity">
    <text evidence="7">Belongs to the ThrE exporter (TC 2.A.79) family.</text>
</comment>
<evidence type="ECO:0000256" key="4">
    <source>
        <dbReference type="ARBA" id="ARBA00022692"/>
    </source>
</evidence>
<dbReference type="PANTHER" id="PTHR34390">
    <property type="entry name" value="UPF0442 PROTEIN YJJB-RELATED"/>
    <property type="match status" value="1"/>
</dbReference>
<comment type="subcellular location">
    <subcellularLocation>
        <location evidence="1">Cell membrane</location>
        <topology evidence="1">Multi-pass membrane protein</topology>
    </subcellularLocation>
</comment>
<evidence type="ECO:0000259" key="9">
    <source>
        <dbReference type="Pfam" id="PF12821"/>
    </source>
</evidence>
<reference evidence="10 11" key="1">
    <citation type="submission" date="2020-04" db="EMBL/GenBank/DDBJ databases">
        <authorList>
            <person name="Doyle D.A."/>
        </authorList>
    </citation>
    <scope>NUCLEOTIDE SEQUENCE [LARGE SCALE GENOMIC DNA]</scope>
    <source>
        <strain evidence="10 11">P21</strain>
    </source>
</reference>
<dbReference type="EMBL" id="JABBNI010000025">
    <property type="protein sequence ID" value="NMM63773.1"/>
    <property type="molecule type" value="Genomic_DNA"/>
</dbReference>
<keyword evidence="3" id="KW-0997">Cell inner membrane</keyword>
<feature type="transmembrane region" description="Helical" evidence="8">
    <location>
        <begin position="117"/>
        <end position="136"/>
    </location>
</feature>
<keyword evidence="5 8" id="KW-1133">Transmembrane helix</keyword>
<keyword evidence="4 8" id="KW-0812">Transmembrane</keyword>
<accession>A0A7Y0EHW2</accession>
<evidence type="ECO:0000256" key="5">
    <source>
        <dbReference type="ARBA" id="ARBA00022989"/>
    </source>
</evidence>
<dbReference type="RefSeq" id="WP_169298355.1">
    <property type="nucleotide sequence ID" value="NZ_JABBNI010000025.1"/>
</dbReference>
<dbReference type="InterPro" id="IPR050539">
    <property type="entry name" value="ThrE_Dicarb/AminoAcid_Exp"/>
</dbReference>
<dbReference type="AlphaFoldDB" id="A0A7Y0EHW2"/>
<evidence type="ECO:0000313" key="10">
    <source>
        <dbReference type="EMBL" id="NMM63773.1"/>
    </source>
</evidence>
<feature type="transmembrane region" description="Helical" evidence="8">
    <location>
        <begin position="6"/>
        <end position="21"/>
    </location>
</feature>
<dbReference type="GO" id="GO:0005886">
    <property type="term" value="C:plasma membrane"/>
    <property type="evidence" value="ECO:0007669"/>
    <property type="project" value="UniProtKB-SubCell"/>
</dbReference>
<feature type="transmembrane region" description="Helical" evidence="8">
    <location>
        <begin position="26"/>
        <end position="43"/>
    </location>
</feature>
<keyword evidence="2" id="KW-1003">Cell membrane</keyword>